<dbReference type="InterPro" id="IPR011681">
    <property type="entry name" value="GcrA"/>
</dbReference>
<dbReference type="Pfam" id="PF07750">
    <property type="entry name" value="GcrA"/>
    <property type="match status" value="1"/>
</dbReference>
<sequence>MSWTDERISELTRLWEQGLSASEIGKTLGVSKNAVVGKAHRLNLPARPSPIKRGGSTKPRTTKPMIKTPDRIGKMECRPATPVAAQTHSHEPRVARPALKKRSVVKSANSACLWPIGDPGENDFHFCGEPAVSGKPYCQEHCARAYITKTRDESKAA</sequence>
<dbReference type="AlphaFoldDB" id="A0A839SRJ8"/>
<evidence type="ECO:0000313" key="3">
    <source>
        <dbReference type="Proteomes" id="UP000581135"/>
    </source>
</evidence>
<feature type="region of interest" description="Disordered" evidence="1">
    <location>
        <begin position="44"/>
        <end position="101"/>
    </location>
</feature>
<name>A0A839SRJ8_9PROT</name>
<reference evidence="2 3" key="1">
    <citation type="submission" date="2020-08" db="EMBL/GenBank/DDBJ databases">
        <title>Genomic Encyclopedia of Type Strains, Phase III (KMG-III): the genomes of soil and plant-associated and newly described type strains.</title>
        <authorList>
            <person name="Whitman W."/>
        </authorList>
    </citation>
    <scope>NUCLEOTIDE SEQUENCE [LARGE SCALE GENOMIC DNA]</scope>
    <source>
        <strain evidence="2 3">CECT 8803</strain>
    </source>
</reference>
<dbReference type="Gene3D" id="1.10.10.60">
    <property type="entry name" value="Homeodomain-like"/>
    <property type="match status" value="1"/>
</dbReference>
<dbReference type="EMBL" id="JACHXA010000003">
    <property type="protein sequence ID" value="MBB3065112.1"/>
    <property type="molecule type" value="Genomic_DNA"/>
</dbReference>
<evidence type="ECO:0000256" key="1">
    <source>
        <dbReference type="SAM" id="MobiDB-lite"/>
    </source>
</evidence>
<dbReference type="Proteomes" id="UP000581135">
    <property type="component" value="Unassembled WGS sequence"/>
</dbReference>
<feature type="compositionally biased region" description="Basic and acidic residues" evidence="1">
    <location>
        <begin position="68"/>
        <end position="77"/>
    </location>
</feature>
<accession>A0A839SRJ8</accession>
<proteinExistence type="predicted"/>
<organism evidence="2 3">
    <name type="scientific">Limibacillus halophilus</name>
    <dbReference type="NCBI Taxonomy" id="1579333"/>
    <lineage>
        <taxon>Bacteria</taxon>
        <taxon>Pseudomonadati</taxon>
        <taxon>Pseudomonadota</taxon>
        <taxon>Alphaproteobacteria</taxon>
        <taxon>Rhodospirillales</taxon>
        <taxon>Rhodovibrionaceae</taxon>
        <taxon>Limibacillus</taxon>
    </lineage>
</organism>
<evidence type="ECO:0000313" key="2">
    <source>
        <dbReference type="EMBL" id="MBB3065112.1"/>
    </source>
</evidence>
<comment type="caution">
    <text evidence="2">The sequence shown here is derived from an EMBL/GenBank/DDBJ whole genome shotgun (WGS) entry which is preliminary data.</text>
</comment>
<keyword evidence="3" id="KW-1185">Reference proteome</keyword>
<gene>
    <name evidence="2" type="ORF">FHR98_001391</name>
</gene>
<dbReference type="RefSeq" id="WP_183415917.1">
    <property type="nucleotide sequence ID" value="NZ_JACHXA010000003.1"/>
</dbReference>
<protein>
    <submittedName>
        <fullName evidence="2">GcrA cell cycle regulator</fullName>
    </submittedName>
</protein>